<reference evidence="2 3" key="1">
    <citation type="submission" date="2022-10" db="EMBL/GenBank/DDBJ databases">
        <title>Host association and intracellularity evolved multiple times independently in the Rickettsiales.</title>
        <authorList>
            <person name="Castelli M."/>
            <person name="Nardi T."/>
            <person name="Gammuto L."/>
            <person name="Bellinzona G."/>
            <person name="Sabaneyeva E."/>
            <person name="Potekhin A."/>
            <person name="Serra V."/>
            <person name="Petroni G."/>
            <person name="Sassera D."/>
        </authorList>
    </citation>
    <scope>NUCLEOTIDE SEQUENCE [LARGE SCALE GENOMIC DNA]</scope>
    <source>
        <strain evidence="2 3">Kr 154-4</strain>
    </source>
</reference>
<dbReference type="EMBL" id="CP112932">
    <property type="protein sequence ID" value="WPY00430.1"/>
    <property type="molecule type" value="Genomic_DNA"/>
</dbReference>
<dbReference type="InterPro" id="IPR051021">
    <property type="entry name" value="Mito_Ser/Thr_phosphatase"/>
</dbReference>
<gene>
    <name evidence="2" type="ORF">Trichorick_00304</name>
</gene>
<dbReference type="Pfam" id="PF00300">
    <property type="entry name" value="His_Phos_1"/>
    <property type="match status" value="1"/>
</dbReference>
<dbReference type="InterPro" id="IPR013078">
    <property type="entry name" value="His_Pase_superF_clade-1"/>
</dbReference>
<dbReference type="CDD" id="cd07067">
    <property type="entry name" value="HP_PGM_like"/>
    <property type="match status" value="1"/>
</dbReference>
<dbReference type="RefSeq" id="WP_323738498.1">
    <property type="nucleotide sequence ID" value="NZ_CP112932.1"/>
</dbReference>
<dbReference type="PANTHER" id="PTHR20935">
    <property type="entry name" value="PHOSPHOGLYCERATE MUTASE-RELATED"/>
    <property type="match status" value="1"/>
</dbReference>
<evidence type="ECO:0000313" key="2">
    <source>
        <dbReference type="EMBL" id="WPY00430.1"/>
    </source>
</evidence>
<dbReference type="InterPro" id="IPR029033">
    <property type="entry name" value="His_PPase_superfam"/>
</dbReference>
<protein>
    <submittedName>
        <fullName evidence="2">Histidine phosphatase family protein</fullName>
    </submittedName>
</protein>
<proteinExistence type="predicted"/>
<name>A0ABZ0UTA7_9RICK</name>
<dbReference type="Gene3D" id="3.40.50.1240">
    <property type="entry name" value="Phosphoglycerate mutase-like"/>
    <property type="match status" value="1"/>
</dbReference>
<evidence type="ECO:0000313" key="3">
    <source>
        <dbReference type="Proteomes" id="UP001326613"/>
    </source>
</evidence>
<sequence length="173" mass="19049">MKRIILMRHAAATKSSSVSDFNSQLNGMGESQAIAAGNFIANLGIDQVLVSPTKRTTQTLSIILQQVEIPEIESVRALYESSSSKIIEIISGTADNINNLMILGHNPTIYQLVLELAQNSSKEYERMLTTTMSTAQIVVIEFTDLVDWRKISLQLGKGSITHIFNPNLELGEN</sequence>
<keyword evidence="3" id="KW-1185">Reference proteome</keyword>
<accession>A0ABZ0UTA7</accession>
<dbReference type="PANTHER" id="PTHR20935:SF1">
    <property type="entry name" value="SLL1549 PROTEIN"/>
    <property type="match status" value="1"/>
</dbReference>
<dbReference type="SUPFAM" id="SSF53254">
    <property type="entry name" value="Phosphoglycerate mutase-like"/>
    <property type="match status" value="1"/>
</dbReference>
<organism evidence="2 3">
    <name type="scientific">Candidatus Trichorickettsia mobilis</name>
    <dbReference type="NCBI Taxonomy" id="1346319"/>
    <lineage>
        <taxon>Bacteria</taxon>
        <taxon>Pseudomonadati</taxon>
        <taxon>Pseudomonadota</taxon>
        <taxon>Alphaproteobacteria</taxon>
        <taxon>Rickettsiales</taxon>
        <taxon>Rickettsiaceae</taxon>
        <taxon>Rickettsieae</taxon>
        <taxon>Candidatus Trichorickettsia</taxon>
    </lineage>
</organism>
<dbReference type="Proteomes" id="UP001326613">
    <property type="component" value="Chromosome"/>
</dbReference>
<keyword evidence="1" id="KW-0378">Hydrolase</keyword>
<evidence type="ECO:0000256" key="1">
    <source>
        <dbReference type="ARBA" id="ARBA00022801"/>
    </source>
</evidence>